<name>A0ABV8LH49_9ACTN</name>
<dbReference type="PANTHER" id="PTHR42678:SF34">
    <property type="entry name" value="OS04G0183300 PROTEIN"/>
    <property type="match status" value="1"/>
</dbReference>
<accession>A0ABV8LH49</accession>
<dbReference type="Proteomes" id="UP001595816">
    <property type="component" value="Unassembled WGS sequence"/>
</dbReference>
<dbReference type="Pfam" id="PF01425">
    <property type="entry name" value="Amidase"/>
    <property type="match status" value="1"/>
</dbReference>
<dbReference type="SUPFAM" id="SSF75304">
    <property type="entry name" value="Amidase signature (AS) enzymes"/>
    <property type="match status" value="1"/>
</dbReference>
<gene>
    <name evidence="2" type="ORF">ACFOZ4_05710</name>
</gene>
<evidence type="ECO:0000313" key="3">
    <source>
        <dbReference type="Proteomes" id="UP001595816"/>
    </source>
</evidence>
<dbReference type="InterPro" id="IPR036928">
    <property type="entry name" value="AS_sf"/>
</dbReference>
<dbReference type="EMBL" id="JBHSAY010000004">
    <property type="protein sequence ID" value="MFC4130099.1"/>
    <property type="molecule type" value="Genomic_DNA"/>
</dbReference>
<dbReference type="RefSeq" id="WP_253755854.1">
    <property type="nucleotide sequence ID" value="NZ_JAMZDZ010000001.1"/>
</dbReference>
<evidence type="ECO:0000313" key="2">
    <source>
        <dbReference type="EMBL" id="MFC4130099.1"/>
    </source>
</evidence>
<feature type="domain" description="Amidase" evidence="1">
    <location>
        <begin position="27"/>
        <end position="448"/>
    </location>
</feature>
<dbReference type="InterPro" id="IPR023631">
    <property type="entry name" value="Amidase_dom"/>
</dbReference>
<organism evidence="2 3">
    <name type="scientific">Hamadaea flava</name>
    <dbReference type="NCBI Taxonomy" id="1742688"/>
    <lineage>
        <taxon>Bacteria</taxon>
        <taxon>Bacillati</taxon>
        <taxon>Actinomycetota</taxon>
        <taxon>Actinomycetes</taxon>
        <taxon>Micromonosporales</taxon>
        <taxon>Micromonosporaceae</taxon>
        <taxon>Hamadaea</taxon>
    </lineage>
</organism>
<dbReference type="PANTHER" id="PTHR42678">
    <property type="entry name" value="AMIDASE"/>
    <property type="match status" value="1"/>
</dbReference>
<proteinExistence type="predicted"/>
<dbReference type="Gene3D" id="3.90.1300.10">
    <property type="entry name" value="Amidase signature (AS) domain"/>
    <property type="match status" value="1"/>
</dbReference>
<sequence>MSLPDLAVATVAGLRTLLDSGEVTSSDIVAAHLDQIRRYDGVFGAIRCLAPDALEQADFSDRVRREEGARSPLEGLPVLVKDNIDVAGLPTTGGALALEHSVPLLDAPIVAKLRSAGAVVLGKTNLSELANFLTEDMPSGYSSLGGQVLNPYDTALTPSGSSSGSGAAAALGYAPLTVGTETDGSITSPADFQSLVGMKPTLGLVSRTGILPIAPSQDTAGPMTRTVADAAALLAAIAGPDVADSVTAASGGVAEALQNLMFDVRHLRGARIAVVQSDDAEFPQAALAALRRAGASLVDVSMPESGHDDELAVLHYEFGPAVDQYLAGLGPDAPMRTLADIQAFNVQNADVALKFRQVHVDTALAVEHVAQRSAYQQARSRDLAVAVESLNAALGDNEFLAFSGASGCSWAARAGWPSIVIPAAYAEDNRRPKGMMFVARPWGDARLLQIAYAAEQVHPVRRTPFEVNPAAFRNL</sequence>
<comment type="caution">
    <text evidence="2">The sequence shown here is derived from an EMBL/GenBank/DDBJ whole genome shotgun (WGS) entry which is preliminary data.</text>
</comment>
<reference evidence="3" key="1">
    <citation type="journal article" date="2019" name="Int. J. Syst. Evol. Microbiol.">
        <title>The Global Catalogue of Microorganisms (GCM) 10K type strain sequencing project: providing services to taxonomists for standard genome sequencing and annotation.</title>
        <authorList>
            <consortium name="The Broad Institute Genomics Platform"/>
            <consortium name="The Broad Institute Genome Sequencing Center for Infectious Disease"/>
            <person name="Wu L."/>
            <person name="Ma J."/>
        </authorList>
    </citation>
    <scope>NUCLEOTIDE SEQUENCE [LARGE SCALE GENOMIC DNA]</scope>
    <source>
        <strain evidence="3">CGMCC 4.7289</strain>
    </source>
</reference>
<evidence type="ECO:0000259" key="1">
    <source>
        <dbReference type="Pfam" id="PF01425"/>
    </source>
</evidence>
<protein>
    <submittedName>
        <fullName evidence="2">Amidase family protein</fullName>
    </submittedName>
</protein>
<keyword evidence="3" id="KW-1185">Reference proteome</keyword>